<dbReference type="AlphaFoldDB" id="A0A9D0YR68"/>
<feature type="transmembrane region" description="Helical" evidence="1">
    <location>
        <begin position="6"/>
        <end position="24"/>
    </location>
</feature>
<organism evidence="2 3">
    <name type="scientific">Candidatus Enterenecus faecium</name>
    <dbReference type="NCBI Taxonomy" id="2840780"/>
    <lineage>
        <taxon>Bacteria</taxon>
        <taxon>Bacillati</taxon>
        <taxon>Bacillota</taxon>
        <taxon>Clostridia</taxon>
        <taxon>Eubacteriales</taxon>
        <taxon>Candidatus Enterenecus</taxon>
    </lineage>
</organism>
<dbReference type="Proteomes" id="UP000886879">
    <property type="component" value="Unassembled WGS sequence"/>
</dbReference>
<evidence type="ECO:0000313" key="3">
    <source>
        <dbReference type="Proteomes" id="UP000886879"/>
    </source>
</evidence>
<keyword evidence="1" id="KW-0812">Transmembrane</keyword>
<reference evidence="2" key="1">
    <citation type="submission" date="2020-10" db="EMBL/GenBank/DDBJ databases">
        <authorList>
            <person name="Gilroy R."/>
        </authorList>
    </citation>
    <scope>NUCLEOTIDE SEQUENCE</scope>
    <source>
        <strain evidence="2">ChiGjej2B2-12916</strain>
    </source>
</reference>
<comment type="caution">
    <text evidence="2">The sequence shown here is derived from an EMBL/GenBank/DDBJ whole genome shotgun (WGS) entry which is preliminary data.</text>
</comment>
<reference evidence="2" key="2">
    <citation type="journal article" date="2021" name="PeerJ">
        <title>Extensive microbial diversity within the chicken gut microbiome revealed by metagenomics and culture.</title>
        <authorList>
            <person name="Gilroy R."/>
            <person name="Ravi A."/>
            <person name="Getino M."/>
            <person name="Pursley I."/>
            <person name="Horton D.L."/>
            <person name="Alikhan N.F."/>
            <person name="Baker D."/>
            <person name="Gharbi K."/>
            <person name="Hall N."/>
            <person name="Watson M."/>
            <person name="Adriaenssens E.M."/>
            <person name="Foster-Nyarko E."/>
            <person name="Jarju S."/>
            <person name="Secka A."/>
            <person name="Antonio M."/>
            <person name="Oren A."/>
            <person name="Chaudhuri R.R."/>
            <person name="La Ragione R."/>
            <person name="Hildebrand F."/>
            <person name="Pallen M.J."/>
        </authorList>
    </citation>
    <scope>NUCLEOTIDE SEQUENCE</scope>
    <source>
        <strain evidence="2">ChiGjej2B2-12916</strain>
    </source>
</reference>
<protein>
    <submittedName>
        <fullName evidence="2">Uncharacterized protein</fullName>
    </submittedName>
</protein>
<keyword evidence="1" id="KW-1133">Transmembrane helix</keyword>
<sequence>MKPLRWIPPILICLVVVGFGLFGVKYRSTYTDLTAQPNYTQDFMVAELSGEMCADACQYAAQELPKSPIIARVTPTEELEPLCRAARQKFQVLQVFKGEGLTPGDTIYIGKEHGWCVLPNSTPSSLEYGFTNAPQPGREYLVFLSGQAEIVDGFPTIPTYLMPDFARVTPTPIFCYEDFGTMEVVPTDGFGTYVPYSQVSGNEFFSTTQEGLEMLLELKHTLLKQYPRGA</sequence>
<name>A0A9D0YR68_9FIRM</name>
<evidence type="ECO:0000313" key="2">
    <source>
        <dbReference type="EMBL" id="HIQ60494.1"/>
    </source>
</evidence>
<keyword evidence="1" id="KW-0472">Membrane</keyword>
<proteinExistence type="predicted"/>
<accession>A0A9D0YR68</accession>
<gene>
    <name evidence="2" type="ORF">IAD31_02730</name>
</gene>
<dbReference type="EMBL" id="DVFO01000025">
    <property type="protein sequence ID" value="HIQ60494.1"/>
    <property type="molecule type" value="Genomic_DNA"/>
</dbReference>
<evidence type="ECO:0000256" key="1">
    <source>
        <dbReference type="SAM" id="Phobius"/>
    </source>
</evidence>